<protein>
    <recommendedName>
        <fullName evidence="3">HTH CENPB-type domain-containing protein</fullName>
    </recommendedName>
</protein>
<accession>A0ABP1BXN5</accession>
<dbReference type="EMBL" id="OZ023709">
    <property type="protein sequence ID" value="CAK9881163.1"/>
    <property type="molecule type" value="Genomic_DNA"/>
</dbReference>
<reference evidence="1" key="1">
    <citation type="submission" date="2024-03" db="EMBL/GenBank/DDBJ databases">
        <authorList>
            <consortium name="ELIXIR-Norway"/>
            <consortium name="Elixir Norway"/>
        </authorList>
    </citation>
    <scope>NUCLEOTIDE SEQUENCE</scope>
</reference>
<evidence type="ECO:0000313" key="1">
    <source>
        <dbReference type="EMBL" id="CAK9881163.1"/>
    </source>
</evidence>
<organism evidence="1 2">
    <name type="scientific">Sphagnum jensenii</name>
    <dbReference type="NCBI Taxonomy" id="128206"/>
    <lineage>
        <taxon>Eukaryota</taxon>
        <taxon>Viridiplantae</taxon>
        <taxon>Streptophyta</taxon>
        <taxon>Embryophyta</taxon>
        <taxon>Bryophyta</taxon>
        <taxon>Sphagnophytina</taxon>
        <taxon>Sphagnopsida</taxon>
        <taxon>Sphagnales</taxon>
        <taxon>Sphagnaceae</taxon>
        <taxon>Sphagnum</taxon>
    </lineage>
</organism>
<dbReference type="Proteomes" id="UP001497522">
    <property type="component" value="Chromosome 8"/>
</dbReference>
<proteinExistence type="predicted"/>
<sequence length="154" mass="18056">MSKKLTGKRLNESQRCKIISKLSKTNPPSKRTLAHEYDVIESAIRKVWEKRDSILERSALLSEKAKQKTFRASVGRFTELDDMLYIWIDSMHRAKLPVPQSLAILLLHYPFSIQTLRLHGNGLVVSGQVEVYRKCFFMEKELRLTKMTQNYYQH</sequence>
<evidence type="ECO:0000313" key="2">
    <source>
        <dbReference type="Proteomes" id="UP001497522"/>
    </source>
</evidence>
<evidence type="ECO:0008006" key="3">
    <source>
        <dbReference type="Google" id="ProtNLM"/>
    </source>
</evidence>
<name>A0ABP1BXN5_9BRYO</name>
<gene>
    <name evidence="1" type="ORF">CSSPJE1EN2_LOCUS22562</name>
</gene>
<keyword evidence="2" id="KW-1185">Reference proteome</keyword>